<reference evidence="3" key="1">
    <citation type="submission" date="2017-07" db="EMBL/GenBank/DDBJ databases">
        <title>Draft genome sequence of Effusibacillus lacus strain skLN1.</title>
        <authorList>
            <person name="Watanabe M."/>
            <person name="Kojima H."/>
            <person name="Fukui M."/>
        </authorList>
    </citation>
    <scope>NUCLEOTIDE SEQUENCE [LARGE SCALE GENOMIC DNA]</scope>
    <source>
        <strain evidence="3">skLN1</strain>
    </source>
</reference>
<dbReference type="EMBL" id="BDUF01000063">
    <property type="protein sequence ID" value="GAX90750.1"/>
    <property type="molecule type" value="Genomic_DNA"/>
</dbReference>
<evidence type="ECO:0000259" key="1">
    <source>
        <dbReference type="SMART" id="SM00871"/>
    </source>
</evidence>
<organism evidence="2 3">
    <name type="scientific">Effusibacillus lacus</name>
    <dbReference type="NCBI Taxonomy" id="1348429"/>
    <lineage>
        <taxon>Bacteria</taxon>
        <taxon>Bacillati</taxon>
        <taxon>Bacillota</taxon>
        <taxon>Bacilli</taxon>
        <taxon>Bacillales</taxon>
        <taxon>Alicyclobacillaceae</taxon>
        <taxon>Effusibacillus</taxon>
    </lineage>
</organism>
<gene>
    <name evidence="2" type="ORF">EFBL_2391</name>
</gene>
<comment type="caution">
    <text evidence="2">The sequence shown here is derived from an EMBL/GenBank/DDBJ whole genome shotgun (WGS) entry which is preliminary data.</text>
</comment>
<sequence length="162" mass="18794">MDPQIVTKPEMKVIGYQIRTTIKDNRNQTEVPAFWDRYLEQNLGSRIPNAVNRGTELGICMEFNSETGTFAYVIGMEVDCFDNAEPDMVCVTIPKSQYAVFTTSKVLESDFVPSIHRTWNYIFDEWFPTSGYRHAGTPEIEINDERLLNKQEMQMEIWIPVL</sequence>
<evidence type="ECO:0000313" key="3">
    <source>
        <dbReference type="Proteomes" id="UP000217785"/>
    </source>
</evidence>
<evidence type="ECO:0000313" key="2">
    <source>
        <dbReference type="EMBL" id="GAX90750.1"/>
    </source>
</evidence>
<dbReference type="PANTHER" id="PTHR36444">
    <property type="entry name" value="TRANSCRIPTIONAL REGULATOR PROTEIN YOBU-RELATED"/>
    <property type="match status" value="1"/>
</dbReference>
<dbReference type="InterPro" id="IPR010499">
    <property type="entry name" value="AraC_E-bd"/>
</dbReference>
<dbReference type="SUPFAM" id="SSF55136">
    <property type="entry name" value="Probable bacterial effector-binding domain"/>
    <property type="match status" value="1"/>
</dbReference>
<keyword evidence="3" id="KW-1185">Reference proteome</keyword>
<dbReference type="AlphaFoldDB" id="A0A292YQI6"/>
<dbReference type="InterPro" id="IPR029441">
    <property type="entry name" value="Cass2"/>
</dbReference>
<dbReference type="Gene3D" id="3.20.80.10">
    <property type="entry name" value="Regulatory factor, effector binding domain"/>
    <property type="match status" value="1"/>
</dbReference>
<proteinExistence type="predicted"/>
<dbReference type="InterPro" id="IPR011256">
    <property type="entry name" value="Reg_factor_effector_dom_sf"/>
</dbReference>
<dbReference type="OrthoDB" id="9801123at2"/>
<protein>
    <submittedName>
        <fullName evidence="2">AraC family transcriptional regulator</fullName>
    </submittedName>
</protein>
<dbReference type="Proteomes" id="UP000217785">
    <property type="component" value="Unassembled WGS sequence"/>
</dbReference>
<dbReference type="RefSeq" id="WP_096182474.1">
    <property type="nucleotide sequence ID" value="NZ_BDUF01000063.1"/>
</dbReference>
<name>A0A292YQI6_9BACL</name>
<dbReference type="Pfam" id="PF14526">
    <property type="entry name" value="Cass2"/>
    <property type="match status" value="1"/>
</dbReference>
<dbReference type="PANTHER" id="PTHR36444:SF2">
    <property type="entry name" value="TRANSCRIPTIONAL REGULATOR PROTEIN YOBU-RELATED"/>
    <property type="match status" value="1"/>
</dbReference>
<feature type="domain" description="AraC effector-binding" evidence="1">
    <location>
        <begin position="1"/>
        <end position="162"/>
    </location>
</feature>
<accession>A0A292YQI6</accession>
<dbReference type="InterPro" id="IPR053182">
    <property type="entry name" value="YobU-like_regulator"/>
</dbReference>
<dbReference type="SMART" id="SM00871">
    <property type="entry name" value="AraC_E_bind"/>
    <property type="match status" value="1"/>
</dbReference>